<feature type="region of interest" description="Disordered" evidence="4">
    <location>
        <begin position="311"/>
        <end position="344"/>
    </location>
</feature>
<keyword evidence="8" id="KW-1185">Reference proteome</keyword>
<feature type="compositionally biased region" description="Polar residues" evidence="4">
    <location>
        <begin position="1"/>
        <end position="11"/>
    </location>
</feature>
<sequence length="344" mass="38733">MSSPHGSSWSWPQADADGTPDEQYQHIPSVAPGGFPDEEPVQPAPKQEEQETAQPGSRPKGNKKKYYAPRTCRICLEVVQPTFEPVVDGFASVLNPTPKVSYISEDPESGRLIRPCKCKGSQRYCHEGCLQQWRHADPSYGRRNFWECPTCKFRYRLERLRWSRWMSSAVLQIVITFGILFTTVFVLGFVADPIINLYLDPYDTITSIPLGGTAAPLYEDEDEGWIEHFLKGLASLGLLGFVKVFFAMSPWHWLNIRQSGIGSGGGRTRGGTGRERLENISWSLVIIGVVTFLYAVWKWVRAWTRRTLEKAGERVADVQGDDDDEEEDEGTAGSQPSPESRKTQ</sequence>
<feature type="transmembrane region" description="Helical" evidence="5">
    <location>
        <begin position="280"/>
        <end position="300"/>
    </location>
</feature>
<dbReference type="SMART" id="SM00744">
    <property type="entry name" value="RINGv"/>
    <property type="match status" value="1"/>
</dbReference>
<dbReference type="OrthoDB" id="264354at2759"/>
<keyword evidence="5" id="KW-0472">Membrane</keyword>
<feature type="domain" description="RING-CH-type" evidence="6">
    <location>
        <begin position="64"/>
        <end position="158"/>
    </location>
</feature>
<protein>
    <recommendedName>
        <fullName evidence="6">RING-CH-type domain-containing protein</fullName>
    </recommendedName>
</protein>
<evidence type="ECO:0000259" key="6">
    <source>
        <dbReference type="PROSITE" id="PS51292"/>
    </source>
</evidence>
<dbReference type="InterPro" id="IPR011016">
    <property type="entry name" value="Znf_RING-CH"/>
</dbReference>
<accession>A0A3D8QLS7</accession>
<dbReference type="PANTHER" id="PTHR46347:SF1">
    <property type="entry name" value="RING_FYVE_PHD ZINC FINGER SUPERFAMILY PROTEIN"/>
    <property type="match status" value="1"/>
</dbReference>
<comment type="caution">
    <text evidence="7">The sequence shown here is derived from an EMBL/GenBank/DDBJ whole genome shotgun (WGS) entry which is preliminary data.</text>
</comment>
<evidence type="ECO:0000256" key="4">
    <source>
        <dbReference type="SAM" id="MobiDB-lite"/>
    </source>
</evidence>
<gene>
    <name evidence="7" type="ORF">BP5796_11075</name>
</gene>
<feature type="transmembrane region" description="Helical" evidence="5">
    <location>
        <begin position="169"/>
        <end position="191"/>
    </location>
</feature>
<evidence type="ECO:0000313" key="8">
    <source>
        <dbReference type="Proteomes" id="UP000256328"/>
    </source>
</evidence>
<dbReference type="EMBL" id="PDLN01000017">
    <property type="protein sequence ID" value="RDW62773.1"/>
    <property type="molecule type" value="Genomic_DNA"/>
</dbReference>
<feature type="compositionally biased region" description="Acidic residues" evidence="4">
    <location>
        <begin position="319"/>
        <end position="330"/>
    </location>
</feature>
<dbReference type="PANTHER" id="PTHR46347">
    <property type="entry name" value="RING/FYVE/PHD ZINC FINGER SUPERFAMILY PROTEIN"/>
    <property type="match status" value="1"/>
</dbReference>
<organism evidence="7 8">
    <name type="scientific">Coleophoma crateriformis</name>
    <dbReference type="NCBI Taxonomy" id="565419"/>
    <lineage>
        <taxon>Eukaryota</taxon>
        <taxon>Fungi</taxon>
        <taxon>Dikarya</taxon>
        <taxon>Ascomycota</taxon>
        <taxon>Pezizomycotina</taxon>
        <taxon>Leotiomycetes</taxon>
        <taxon>Helotiales</taxon>
        <taxon>Dermateaceae</taxon>
        <taxon>Coleophoma</taxon>
    </lineage>
</organism>
<keyword evidence="5" id="KW-0812">Transmembrane</keyword>
<evidence type="ECO:0000256" key="2">
    <source>
        <dbReference type="ARBA" id="ARBA00022771"/>
    </source>
</evidence>
<dbReference type="Gene3D" id="3.30.40.10">
    <property type="entry name" value="Zinc/RING finger domain, C3HC4 (zinc finger)"/>
    <property type="match status" value="1"/>
</dbReference>
<feature type="region of interest" description="Disordered" evidence="4">
    <location>
        <begin position="1"/>
        <end position="65"/>
    </location>
</feature>
<evidence type="ECO:0000256" key="5">
    <source>
        <dbReference type="SAM" id="Phobius"/>
    </source>
</evidence>
<keyword evidence="3" id="KW-0862">Zinc</keyword>
<keyword evidence="1" id="KW-0479">Metal-binding</keyword>
<evidence type="ECO:0000256" key="3">
    <source>
        <dbReference type="ARBA" id="ARBA00022833"/>
    </source>
</evidence>
<evidence type="ECO:0000256" key="1">
    <source>
        <dbReference type="ARBA" id="ARBA00022723"/>
    </source>
</evidence>
<dbReference type="Pfam" id="PF12906">
    <property type="entry name" value="RINGv"/>
    <property type="match status" value="1"/>
</dbReference>
<proteinExistence type="predicted"/>
<dbReference type="CDD" id="cd16495">
    <property type="entry name" value="RING_CH-C4HC3_MARCH"/>
    <property type="match status" value="1"/>
</dbReference>
<dbReference type="GO" id="GO:0008270">
    <property type="term" value="F:zinc ion binding"/>
    <property type="evidence" value="ECO:0007669"/>
    <property type="project" value="UniProtKB-KW"/>
</dbReference>
<dbReference type="PROSITE" id="PS51292">
    <property type="entry name" value="ZF_RING_CH"/>
    <property type="match status" value="1"/>
</dbReference>
<reference evidence="7 8" key="1">
    <citation type="journal article" date="2018" name="IMA Fungus">
        <title>IMA Genome-F 9: Draft genome sequence of Annulohypoxylon stygium, Aspergillus mulundensis, Berkeleyomyces basicola (syn. Thielaviopsis basicola), Ceratocystis smalleyi, two Cercospora beticola strains, Coleophoma cylindrospora, Fusarium fracticaudum, Phialophora cf. hyalina, and Morchella septimelata.</title>
        <authorList>
            <person name="Wingfield B.D."/>
            <person name="Bills G.F."/>
            <person name="Dong Y."/>
            <person name="Huang W."/>
            <person name="Nel W.J."/>
            <person name="Swalarsk-Parry B.S."/>
            <person name="Vaghefi N."/>
            <person name="Wilken P.M."/>
            <person name="An Z."/>
            <person name="de Beer Z.W."/>
            <person name="De Vos L."/>
            <person name="Chen L."/>
            <person name="Duong T.A."/>
            <person name="Gao Y."/>
            <person name="Hammerbacher A."/>
            <person name="Kikkert J.R."/>
            <person name="Li Y."/>
            <person name="Li H."/>
            <person name="Li K."/>
            <person name="Li Q."/>
            <person name="Liu X."/>
            <person name="Ma X."/>
            <person name="Naidoo K."/>
            <person name="Pethybridge S.J."/>
            <person name="Sun J."/>
            <person name="Steenkamp E.T."/>
            <person name="van der Nest M.A."/>
            <person name="van Wyk S."/>
            <person name="Wingfield M.J."/>
            <person name="Xiong C."/>
            <person name="Yue Q."/>
            <person name="Zhang X."/>
        </authorList>
    </citation>
    <scope>NUCLEOTIDE SEQUENCE [LARGE SCALE GENOMIC DNA]</scope>
    <source>
        <strain evidence="7 8">BP5796</strain>
    </source>
</reference>
<dbReference type="InterPro" id="IPR013083">
    <property type="entry name" value="Znf_RING/FYVE/PHD"/>
</dbReference>
<evidence type="ECO:0000313" key="7">
    <source>
        <dbReference type="EMBL" id="RDW62773.1"/>
    </source>
</evidence>
<keyword evidence="2" id="KW-0863">Zinc-finger</keyword>
<keyword evidence="5" id="KW-1133">Transmembrane helix</keyword>
<dbReference type="Proteomes" id="UP000256328">
    <property type="component" value="Unassembled WGS sequence"/>
</dbReference>
<name>A0A3D8QLS7_9HELO</name>
<dbReference type="AlphaFoldDB" id="A0A3D8QLS7"/>
<dbReference type="SUPFAM" id="SSF57850">
    <property type="entry name" value="RING/U-box"/>
    <property type="match status" value="1"/>
</dbReference>